<accession>A0ABP6RPH2</accession>
<evidence type="ECO:0000259" key="1">
    <source>
        <dbReference type="Pfam" id="PF14230"/>
    </source>
</evidence>
<dbReference type="Proteomes" id="UP001500483">
    <property type="component" value="Unassembled WGS sequence"/>
</dbReference>
<sequence>MPWVFGGAVLVTVAGSLAVVGFVHPGVLVHDRFDPESVQQGVAQTLRDSYHLGTVESVSCPAEQQVVPGNRFDCQVTLGGGTKPVSVTVRDASGTYEVGYPR</sequence>
<gene>
    <name evidence="2" type="ORF">GCM10020366_23320</name>
</gene>
<evidence type="ECO:0000313" key="3">
    <source>
        <dbReference type="Proteomes" id="UP001500483"/>
    </source>
</evidence>
<keyword evidence="3" id="KW-1185">Reference proteome</keyword>
<protein>
    <recommendedName>
        <fullName evidence="1">DUF4333 domain-containing protein</fullName>
    </recommendedName>
</protein>
<proteinExistence type="predicted"/>
<dbReference type="EMBL" id="BAAAYK010000038">
    <property type="protein sequence ID" value="GAA3357012.1"/>
    <property type="molecule type" value="Genomic_DNA"/>
</dbReference>
<evidence type="ECO:0000313" key="2">
    <source>
        <dbReference type="EMBL" id="GAA3357012.1"/>
    </source>
</evidence>
<dbReference type="InterPro" id="IPR025637">
    <property type="entry name" value="DUF4333"/>
</dbReference>
<dbReference type="Pfam" id="PF14230">
    <property type="entry name" value="DUF4333"/>
    <property type="match status" value="1"/>
</dbReference>
<comment type="caution">
    <text evidence="2">The sequence shown here is derived from an EMBL/GenBank/DDBJ whole genome shotgun (WGS) entry which is preliminary data.</text>
</comment>
<organism evidence="2 3">
    <name type="scientific">Saccharopolyspora gregorii</name>
    <dbReference type="NCBI Taxonomy" id="33914"/>
    <lineage>
        <taxon>Bacteria</taxon>
        <taxon>Bacillati</taxon>
        <taxon>Actinomycetota</taxon>
        <taxon>Actinomycetes</taxon>
        <taxon>Pseudonocardiales</taxon>
        <taxon>Pseudonocardiaceae</taxon>
        <taxon>Saccharopolyspora</taxon>
    </lineage>
</organism>
<name>A0ABP6RPH2_9PSEU</name>
<reference evidence="3" key="1">
    <citation type="journal article" date="2019" name="Int. J. Syst. Evol. Microbiol.">
        <title>The Global Catalogue of Microorganisms (GCM) 10K type strain sequencing project: providing services to taxonomists for standard genome sequencing and annotation.</title>
        <authorList>
            <consortium name="The Broad Institute Genomics Platform"/>
            <consortium name="The Broad Institute Genome Sequencing Center for Infectious Disease"/>
            <person name="Wu L."/>
            <person name="Ma J."/>
        </authorList>
    </citation>
    <scope>NUCLEOTIDE SEQUENCE [LARGE SCALE GENOMIC DNA]</scope>
    <source>
        <strain evidence="3">JCM 9687</strain>
    </source>
</reference>
<feature type="domain" description="DUF4333" evidence="1">
    <location>
        <begin position="18"/>
        <end position="94"/>
    </location>
</feature>